<dbReference type="GO" id="GO:0045055">
    <property type="term" value="P:regulated exocytosis"/>
    <property type="evidence" value="ECO:0007669"/>
    <property type="project" value="TreeGrafter"/>
</dbReference>
<dbReference type="PANTHER" id="PTHR31004">
    <property type="entry name" value="TRANSMEMBRANE PROTEIN 79"/>
    <property type="match status" value="1"/>
</dbReference>
<feature type="non-terminal residue" evidence="3">
    <location>
        <position position="408"/>
    </location>
</feature>
<keyword evidence="4" id="KW-1185">Reference proteome</keyword>
<keyword evidence="2" id="KW-1133">Transmembrane helix</keyword>
<feature type="region of interest" description="Disordered" evidence="1">
    <location>
        <begin position="1"/>
        <end position="116"/>
    </location>
</feature>
<dbReference type="InterPro" id="IPR023352">
    <property type="entry name" value="MAPEG-like_dom_sf"/>
</dbReference>
<dbReference type="SUPFAM" id="SSF161084">
    <property type="entry name" value="MAPEG domain-like"/>
    <property type="match status" value="1"/>
</dbReference>
<feature type="transmembrane region" description="Helical" evidence="2">
    <location>
        <begin position="304"/>
        <end position="322"/>
    </location>
</feature>
<feature type="transmembrane region" description="Helical" evidence="2">
    <location>
        <begin position="219"/>
        <end position="240"/>
    </location>
</feature>
<proteinExistence type="predicted"/>
<keyword evidence="2" id="KW-0472">Membrane</keyword>
<comment type="caution">
    <text evidence="3">The sequence shown here is derived from an EMBL/GenBank/DDBJ whole genome shotgun (WGS) entry which is preliminary data.</text>
</comment>
<feature type="transmembrane region" description="Helical" evidence="2">
    <location>
        <begin position="328"/>
        <end position="349"/>
    </location>
</feature>
<accession>A0A8J7TBP7</accession>
<feature type="region of interest" description="Disordered" evidence="1">
    <location>
        <begin position="171"/>
        <end position="197"/>
    </location>
</feature>
<evidence type="ECO:0000256" key="1">
    <source>
        <dbReference type="SAM" id="MobiDB-lite"/>
    </source>
</evidence>
<feature type="non-terminal residue" evidence="3">
    <location>
        <position position="1"/>
    </location>
</feature>
<evidence type="ECO:0000313" key="3">
    <source>
        <dbReference type="EMBL" id="MBN3317644.1"/>
    </source>
</evidence>
<name>A0A8J7TBP7_ATRSP</name>
<reference evidence="3" key="1">
    <citation type="journal article" date="2021" name="Cell">
        <title>Tracing the genetic footprints of vertebrate landing in non-teleost ray-finned fishes.</title>
        <authorList>
            <person name="Bi X."/>
            <person name="Wang K."/>
            <person name="Yang L."/>
            <person name="Pan H."/>
            <person name="Jiang H."/>
            <person name="Wei Q."/>
            <person name="Fang M."/>
            <person name="Yu H."/>
            <person name="Zhu C."/>
            <person name="Cai Y."/>
            <person name="He Y."/>
            <person name="Gan X."/>
            <person name="Zeng H."/>
            <person name="Yu D."/>
            <person name="Zhu Y."/>
            <person name="Jiang H."/>
            <person name="Qiu Q."/>
            <person name="Yang H."/>
            <person name="Zhang Y.E."/>
            <person name="Wang W."/>
            <person name="Zhu M."/>
            <person name="He S."/>
            <person name="Zhang G."/>
        </authorList>
    </citation>
    <scope>NUCLEOTIDE SEQUENCE</scope>
    <source>
        <strain evidence="3">Allg_001</strain>
    </source>
</reference>
<protein>
    <submittedName>
        <fullName evidence="3">TMM79 protein</fullName>
    </submittedName>
</protein>
<feature type="compositionally biased region" description="Basic and acidic residues" evidence="1">
    <location>
        <begin position="44"/>
        <end position="67"/>
    </location>
</feature>
<dbReference type="GO" id="GO:0032588">
    <property type="term" value="C:trans-Golgi network membrane"/>
    <property type="evidence" value="ECO:0007669"/>
    <property type="project" value="TreeGrafter"/>
</dbReference>
<feature type="compositionally biased region" description="Acidic residues" evidence="1">
    <location>
        <begin position="68"/>
        <end position="80"/>
    </location>
</feature>
<organism evidence="3 4">
    <name type="scientific">Atractosteus spatula</name>
    <name type="common">Alligator gar</name>
    <name type="synonym">Lepisosteus spatula</name>
    <dbReference type="NCBI Taxonomy" id="7917"/>
    <lineage>
        <taxon>Eukaryota</taxon>
        <taxon>Metazoa</taxon>
        <taxon>Chordata</taxon>
        <taxon>Craniata</taxon>
        <taxon>Vertebrata</taxon>
        <taxon>Euteleostomi</taxon>
        <taxon>Actinopterygii</taxon>
        <taxon>Neopterygii</taxon>
        <taxon>Holostei</taxon>
        <taxon>Semionotiformes</taxon>
        <taxon>Lepisosteidae</taxon>
        <taxon>Atractosteus</taxon>
    </lineage>
</organism>
<sequence>MPGRMTANPESEPLLDEGKDSPLENGSLSSVPLKRGLTGEGAQEEGRGEAEKKEETEGEEEGSRKGEEEEEQGGEEEEEERGVKEEVGEEEEEVRSALTESSTLLWSAEKRETEKGSGVLGVLGMEEDPLVNSLPEKAAQVFSPSVRILGPRSGLHRKSADGEELQYLDVHSGDPEKSPFLNRQGTPPDGYWPEDDGPSHARGRCCGCRGRDALKSLSSLVAAALIFPLLLWGGFVFLPFDAPLLPGAPLRLVYTLRCAAFATVPVVLGVLVLGLSRLCWASLTPQSQERGEVWVHRHFVQDSLSLFLLFFLNLAVLSTYLSQETLKLVPLLTALFAIARLVYWLAFALGSSFRGLGFGLTFFPVLVMLVANLYFTFVQEGGSIFALEDPEEPGATPPPAQPRLRFWG</sequence>
<dbReference type="Proteomes" id="UP000736164">
    <property type="component" value="Unassembled WGS sequence"/>
</dbReference>
<gene>
    <name evidence="3" type="primary">Tmem79</name>
    <name evidence="3" type="ORF">GTO95_0016543</name>
</gene>
<evidence type="ECO:0000256" key="2">
    <source>
        <dbReference type="SAM" id="Phobius"/>
    </source>
</evidence>
<dbReference type="GO" id="GO:0005765">
    <property type="term" value="C:lysosomal membrane"/>
    <property type="evidence" value="ECO:0007669"/>
    <property type="project" value="TreeGrafter"/>
</dbReference>
<dbReference type="AlphaFoldDB" id="A0A8J7TBP7"/>
<feature type="transmembrane region" description="Helical" evidence="2">
    <location>
        <begin position="356"/>
        <end position="377"/>
    </location>
</feature>
<dbReference type="PANTHER" id="PTHR31004:SF1">
    <property type="entry name" value="TRANSMEMBRANE PROTEIN 79"/>
    <property type="match status" value="1"/>
</dbReference>
<evidence type="ECO:0000313" key="4">
    <source>
        <dbReference type="Proteomes" id="UP000736164"/>
    </source>
</evidence>
<dbReference type="EMBL" id="JAAWVO010036785">
    <property type="protein sequence ID" value="MBN3317644.1"/>
    <property type="molecule type" value="Genomic_DNA"/>
</dbReference>
<keyword evidence="2" id="KW-0812">Transmembrane</keyword>
<feature type="transmembrane region" description="Helical" evidence="2">
    <location>
        <begin position="260"/>
        <end position="283"/>
    </location>
</feature>